<evidence type="ECO:0000313" key="3">
    <source>
        <dbReference type="Proteomes" id="UP000007014"/>
    </source>
</evidence>
<proteinExistence type="predicted"/>
<dbReference type="OrthoDB" id="10603866at2759"/>
<protein>
    <submittedName>
        <fullName evidence="2">Uncharacterized protein</fullName>
    </submittedName>
</protein>
<keyword evidence="1" id="KW-0472">Membrane</keyword>
<dbReference type="HOGENOM" id="CLU_524173_0_0_1"/>
<name>M1VCH7_CYAM1</name>
<keyword evidence="3" id="KW-1185">Reference proteome</keyword>
<dbReference type="Gene3D" id="3.90.550.10">
    <property type="entry name" value="Spore Coat Polysaccharide Biosynthesis Protein SpsA, Chain A"/>
    <property type="match status" value="1"/>
</dbReference>
<dbReference type="eggNOG" id="ENOG502SS2I">
    <property type="taxonomic scope" value="Eukaryota"/>
</dbReference>
<dbReference type="RefSeq" id="XP_005539250.1">
    <property type="nucleotide sequence ID" value="XM_005539193.1"/>
</dbReference>
<dbReference type="AlphaFoldDB" id="M1VCH7"/>
<evidence type="ECO:0000313" key="2">
    <source>
        <dbReference type="EMBL" id="BAM83214.1"/>
    </source>
</evidence>
<keyword evidence="1" id="KW-0812">Transmembrane</keyword>
<dbReference type="EMBL" id="AP006502">
    <property type="protein sequence ID" value="BAM83214.1"/>
    <property type="molecule type" value="Genomic_DNA"/>
</dbReference>
<dbReference type="SUPFAM" id="SSF53448">
    <property type="entry name" value="Nucleotide-diphospho-sugar transferases"/>
    <property type="match status" value="1"/>
</dbReference>
<evidence type="ECO:0000256" key="1">
    <source>
        <dbReference type="SAM" id="Phobius"/>
    </source>
</evidence>
<dbReference type="Gramene" id="CMT231CT">
    <property type="protein sequence ID" value="CMT231CT"/>
    <property type="gene ID" value="CMT231C"/>
</dbReference>
<dbReference type="KEGG" id="cme:CYME_CMT231C"/>
<keyword evidence="1" id="KW-1133">Transmembrane helix</keyword>
<reference evidence="2 3" key="2">
    <citation type="journal article" date="2007" name="BMC Biol.">
        <title>A 100%-complete sequence reveals unusually simple genomic features in the hot-spring red alga Cyanidioschyzon merolae.</title>
        <authorList>
            <person name="Nozaki H."/>
            <person name="Takano H."/>
            <person name="Misumi O."/>
            <person name="Terasawa K."/>
            <person name="Matsuzaki M."/>
            <person name="Maruyama S."/>
            <person name="Nishida K."/>
            <person name="Yagisawa F."/>
            <person name="Yoshida Y."/>
            <person name="Fujiwara T."/>
            <person name="Takio S."/>
            <person name="Tamura K."/>
            <person name="Chung S.J."/>
            <person name="Nakamura S."/>
            <person name="Kuroiwa H."/>
            <person name="Tanaka K."/>
            <person name="Sato N."/>
            <person name="Kuroiwa T."/>
        </authorList>
    </citation>
    <scope>NUCLEOTIDE SEQUENCE [LARGE SCALE GENOMIC DNA]</scope>
    <source>
        <strain evidence="2 3">10D</strain>
    </source>
</reference>
<organism evidence="2 3">
    <name type="scientific">Cyanidioschyzon merolae (strain NIES-3377 / 10D)</name>
    <name type="common">Unicellular red alga</name>
    <dbReference type="NCBI Taxonomy" id="280699"/>
    <lineage>
        <taxon>Eukaryota</taxon>
        <taxon>Rhodophyta</taxon>
        <taxon>Bangiophyceae</taxon>
        <taxon>Cyanidiales</taxon>
        <taxon>Cyanidiaceae</taxon>
        <taxon>Cyanidioschyzon</taxon>
    </lineage>
</organism>
<dbReference type="Proteomes" id="UP000007014">
    <property type="component" value="Chromosome 20"/>
</dbReference>
<sequence>MVSNLLPVPAPSQAHAPSMHLTLMERFWRVCFLVRCFFNSVRERGLYTTSRVRLSLWLNTESKRKRFARGLGLFCAIFAIILTLTSLRIDEDLRRYQTSAHMDYHYRARIARLNKALVRRWWIRAGNASYERTRKNVPPLANSLDLQVNGNIMRDVDDPFVYCSKAPLYLDIAEATRRAVVAAAYPAPAISIIFVTKRPGGYDMLLNSLAQQSRKSPLDYELICVDELAPFRAELVRAQARELGINLVAIVPSKPRQTRYHSLPFGIYNALNTGFLLSRGRIITVLMDNGWLPANYIERTLEFYANPAHARSFLAYPEWFFTTEKPDQQRLHNPLTAHLFPDPWIAPPVEYTKGGRMHGNSSIRNVNPGYMRPEELVQAWRRGDPAGFVQQDPKNGFWEMSFCTCPWSAIEELNGLEEFLDIGDDCHESNLRFRAHRLGYDLWIDGNTIIQNVWHKFYEDSKTWNRYASDTNIPRFFTEEMSAIKAGKRPVVSQDAQVDWKVWRSLDCPIQVARPGAIFW</sequence>
<gene>
    <name evidence="2" type="ORF">CYME_CMT231C</name>
</gene>
<feature type="transmembrane region" description="Helical" evidence="1">
    <location>
        <begin position="71"/>
        <end position="89"/>
    </location>
</feature>
<reference evidence="2 3" key="1">
    <citation type="journal article" date="2004" name="Nature">
        <title>Genome sequence of the ultrasmall unicellular red alga Cyanidioschyzon merolae 10D.</title>
        <authorList>
            <person name="Matsuzaki M."/>
            <person name="Misumi O."/>
            <person name="Shin-i T."/>
            <person name="Maruyama S."/>
            <person name="Takahara M."/>
            <person name="Miyagishima S."/>
            <person name="Mori T."/>
            <person name="Nishida K."/>
            <person name="Yagisawa F."/>
            <person name="Nishida K."/>
            <person name="Yoshida Y."/>
            <person name="Nishimura Y."/>
            <person name="Nakao S."/>
            <person name="Kobayashi T."/>
            <person name="Momoyama Y."/>
            <person name="Higashiyama T."/>
            <person name="Minoda A."/>
            <person name="Sano M."/>
            <person name="Nomoto H."/>
            <person name="Oishi K."/>
            <person name="Hayashi H."/>
            <person name="Ohta F."/>
            <person name="Nishizaka S."/>
            <person name="Haga S."/>
            <person name="Miura S."/>
            <person name="Morishita T."/>
            <person name="Kabeya Y."/>
            <person name="Terasawa K."/>
            <person name="Suzuki Y."/>
            <person name="Ishii Y."/>
            <person name="Asakawa S."/>
            <person name="Takano H."/>
            <person name="Ohta N."/>
            <person name="Kuroiwa H."/>
            <person name="Tanaka K."/>
            <person name="Shimizu N."/>
            <person name="Sugano S."/>
            <person name="Sato N."/>
            <person name="Nozaki H."/>
            <person name="Ogasawara N."/>
            <person name="Kohara Y."/>
            <person name="Kuroiwa T."/>
        </authorList>
    </citation>
    <scope>NUCLEOTIDE SEQUENCE [LARGE SCALE GENOMIC DNA]</scope>
    <source>
        <strain evidence="2 3">10D</strain>
    </source>
</reference>
<accession>M1VCH7</accession>
<dbReference type="GeneID" id="16997810"/>
<dbReference type="InterPro" id="IPR029044">
    <property type="entry name" value="Nucleotide-diphossugar_trans"/>
</dbReference>